<sequence>MEGIKFLILIAILAEKEPSRTPVKITRYTKTANLTKLVVNDITQITLPNSFDCPFQFSQELSQQELTTLDKLHEGPEDNIMLVCKVFKLGETKVVGQAKYHVLDATITDTTPSLGIIESSIEEPLMGAVTVFENLTPNNRIAFQLVEEGTMHRKTKLVDSLRYSYNVRSKWSYATYWQCTVHPRGNACKATVIQQDGTFQAGTKAHYHSSEPGAVTAAKIVKLVKEKALEDKFKLASAMVGEVLLNKLNDAGCPELSKPQDMA</sequence>
<dbReference type="EMBL" id="CALNXI010000422">
    <property type="protein sequence ID" value="CAH3026804.1"/>
    <property type="molecule type" value="Genomic_DNA"/>
</dbReference>
<protein>
    <recommendedName>
        <fullName evidence="3">FLYWCH-type domain-containing protein</fullName>
    </recommendedName>
</protein>
<proteinExistence type="predicted"/>
<keyword evidence="2" id="KW-1185">Reference proteome</keyword>
<evidence type="ECO:0000313" key="2">
    <source>
        <dbReference type="Proteomes" id="UP001159427"/>
    </source>
</evidence>
<organism evidence="1 2">
    <name type="scientific">Porites evermanni</name>
    <dbReference type="NCBI Taxonomy" id="104178"/>
    <lineage>
        <taxon>Eukaryota</taxon>
        <taxon>Metazoa</taxon>
        <taxon>Cnidaria</taxon>
        <taxon>Anthozoa</taxon>
        <taxon>Hexacorallia</taxon>
        <taxon>Scleractinia</taxon>
        <taxon>Fungiina</taxon>
        <taxon>Poritidae</taxon>
        <taxon>Porites</taxon>
    </lineage>
</organism>
<dbReference type="Gene3D" id="2.20.25.240">
    <property type="match status" value="1"/>
</dbReference>
<dbReference type="Proteomes" id="UP001159427">
    <property type="component" value="Unassembled WGS sequence"/>
</dbReference>
<dbReference type="PANTHER" id="PTHR20956">
    <property type="entry name" value="HEH2P"/>
    <property type="match status" value="1"/>
</dbReference>
<name>A0ABN8MBB4_9CNID</name>
<evidence type="ECO:0008006" key="3">
    <source>
        <dbReference type="Google" id="ProtNLM"/>
    </source>
</evidence>
<accession>A0ABN8MBB4</accession>
<comment type="caution">
    <text evidence="1">The sequence shown here is derived from an EMBL/GenBank/DDBJ whole genome shotgun (WGS) entry which is preliminary data.</text>
</comment>
<reference evidence="1 2" key="1">
    <citation type="submission" date="2022-05" db="EMBL/GenBank/DDBJ databases">
        <authorList>
            <consortium name="Genoscope - CEA"/>
            <person name="William W."/>
        </authorList>
    </citation>
    <scope>NUCLEOTIDE SEQUENCE [LARGE SCALE GENOMIC DNA]</scope>
</reference>
<evidence type="ECO:0000313" key="1">
    <source>
        <dbReference type="EMBL" id="CAH3026804.1"/>
    </source>
</evidence>
<gene>
    <name evidence="1" type="ORF">PEVE_00029988</name>
</gene>
<dbReference type="PANTHER" id="PTHR20956:SF12">
    <property type="entry name" value="FLYWCH-TYPE DOMAIN-CONTAINING PROTEIN"/>
    <property type="match status" value="1"/>
</dbReference>